<reference evidence="1" key="1">
    <citation type="submission" date="2021-09" db="EMBL/GenBank/DDBJ databases">
        <authorList>
            <consortium name="Pathogen Informatics"/>
        </authorList>
    </citation>
    <scope>NUCLEOTIDE SEQUENCE</scope>
</reference>
<dbReference type="Proteomes" id="UP000746747">
    <property type="component" value="Unassembled WGS sequence"/>
</dbReference>
<comment type="caution">
    <text evidence="1">The sequence shown here is derived from an EMBL/GenBank/DDBJ whole genome shotgun (WGS) entry which is preliminary data.</text>
</comment>
<dbReference type="AlphaFoldDB" id="A0A8J2M3J5"/>
<dbReference type="EMBL" id="CAKAEH010001758">
    <property type="protein sequence ID" value="CAG9539174.1"/>
    <property type="molecule type" value="Genomic_DNA"/>
</dbReference>
<evidence type="ECO:0000313" key="1">
    <source>
        <dbReference type="EMBL" id="CAG9539174.1"/>
    </source>
</evidence>
<organism evidence="1 2">
    <name type="scientific">Cercopithifilaria johnstoni</name>
    <dbReference type="NCBI Taxonomy" id="2874296"/>
    <lineage>
        <taxon>Eukaryota</taxon>
        <taxon>Metazoa</taxon>
        <taxon>Ecdysozoa</taxon>
        <taxon>Nematoda</taxon>
        <taxon>Chromadorea</taxon>
        <taxon>Rhabditida</taxon>
        <taxon>Spirurina</taxon>
        <taxon>Spiruromorpha</taxon>
        <taxon>Filarioidea</taxon>
        <taxon>Onchocercidae</taxon>
        <taxon>Cercopithifilaria</taxon>
    </lineage>
</organism>
<gene>
    <name evidence="1" type="ORF">CJOHNSTONI_LOCUS8798</name>
</gene>
<proteinExistence type="predicted"/>
<keyword evidence="2" id="KW-1185">Reference proteome</keyword>
<evidence type="ECO:0000313" key="2">
    <source>
        <dbReference type="Proteomes" id="UP000746747"/>
    </source>
</evidence>
<sequence>MHNMLQLLSSIFAQKDNGTEIGNGYGIWRDWPVVVTNILELAVIFCERKDTYSKVIGRFSFRIFAPDQAVVIYHLKRL</sequence>
<accession>A0A8J2M3J5</accession>
<name>A0A8J2M3J5_9BILA</name>
<protein>
    <submittedName>
        <fullName evidence="1">Uncharacterized protein</fullName>
    </submittedName>
</protein>